<comment type="caution">
    <text evidence="1">The sequence shown here is derived from an EMBL/GenBank/DDBJ whole genome shotgun (WGS) entry which is preliminary data.</text>
</comment>
<evidence type="ECO:0000313" key="1">
    <source>
        <dbReference type="EMBL" id="PSL17563.1"/>
    </source>
</evidence>
<name>A0A2P8F774_9RHOB</name>
<evidence type="ECO:0000313" key="2">
    <source>
        <dbReference type="Proteomes" id="UP000240418"/>
    </source>
</evidence>
<dbReference type="SUPFAM" id="SSF52540">
    <property type="entry name" value="P-loop containing nucleoside triphosphate hydrolases"/>
    <property type="match status" value="1"/>
</dbReference>
<dbReference type="Proteomes" id="UP000240418">
    <property type="component" value="Unassembled WGS sequence"/>
</dbReference>
<dbReference type="GO" id="GO:0016740">
    <property type="term" value="F:transferase activity"/>
    <property type="evidence" value="ECO:0007669"/>
    <property type="project" value="UniProtKB-KW"/>
</dbReference>
<gene>
    <name evidence="1" type="ORF">CLV88_11610</name>
</gene>
<keyword evidence="2" id="KW-1185">Reference proteome</keyword>
<dbReference type="EMBL" id="PYGJ01000016">
    <property type="protein sequence ID" value="PSL17563.1"/>
    <property type="molecule type" value="Genomic_DNA"/>
</dbReference>
<accession>A0A2P8F774</accession>
<protein>
    <submittedName>
        <fullName evidence="1">LPS sulfotransferase NodH</fullName>
    </submittedName>
</protein>
<dbReference type="AlphaFoldDB" id="A0A2P8F774"/>
<keyword evidence="1" id="KW-0808">Transferase</keyword>
<reference evidence="1 2" key="1">
    <citation type="submission" date="2018-03" db="EMBL/GenBank/DDBJ databases">
        <title>Genomic Encyclopedia of Archaeal and Bacterial Type Strains, Phase II (KMG-II): from individual species to whole genera.</title>
        <authorList>
            <person name="Goeker M."/>
        </authorList>
    </citation>
    <scope>NUCLEOTIDE SEQUENCE [LARGE SCALE GENOMIC DNA]</scope>
    <source>
        <strain evidence="1 2">DSM 100673</strain>
    </source>
</reference>
<dbReference type="OrthoDB" id="9800698at2"/>
<dbReference type="RefSeq" id="WP_106609895.1">
    <property type="nucleotide sequence ID" value="NZ_PYGJ01000016.1"/>
</dbReference>
<dbReference type="Gene3D" id="3.40.50.300">
    <property type="entry name" value="P-loop containing nucleotide triphosphate hydrolases"/>
    <property type="match status" value="1"/>
</dbReference>
<proteinExistence type="predicted"/>
<dbReference type="InterPro" id="IPR027417">
    <property type="entry name" value="P-loop_NTPase"/>
</dbReference>
<sequence>MPTHFLILGLPRSGSTYLTTLLNSHSEIRCAGELFNPYRIIGVERDVKNDLEEVMERDIAPTRFANAFFRKEAKPNVSAVGFKFMIGHNTSYLQELSKNDNLRLIYIYRENRLAQSASWITALKSKVWAQKHAPLKQNKLDAGPRRISQHWHEAETTDFLFSHWLATLPHQKLKIEYKEMFRPGFREKLCDFLDVPLSKEMRSPLAKQGSNTVIDRFQYRKLVTRYMEQLGHAQWLGPEIDDTKP</sequence>
<dbReference type="Pfam" id="PF13469">
    <property type="entry name" value="Sulfotransfer_3"/>
    <property type="match status" value="1"/>
</dbReference>
<organism evidence="1 2">
    <name type="scientific">Shimia abyssi</name>
    <dbReference type="NCBI Taxonomy" id="1662395"/>
    <lineage>
        <taxon>Bacteria</taxon>
        <taxon>Pseudomonadati</taxon>
        <taxon>Pseudomonadota</taxon>
        <taxon>Alphaproteobacteria</taxon>
        <taxon>Rhodobacterales</taxon>
        <taxon>Roseobacteraceae</taxon>
    </lineage>
</organism>